<organism evidence="1 2">
    <name type="scientific">Dreissena polymorpha</name>
    <name type="common">Zebra mussel</name>
    <name type="synonym">Mytilus polymorpha</name>
    <dbReference type="NCBI Taxonomy" id="45954"/>
    <lineage>
        <taxon>Eukaryota</taxon>
        <taxon>Metazoa</taxon>
        <taxon>Spiralia</taxon>
        <taxon>Lophotrochozoa</taxon>
        <taxon>Mollusca</taxon>
        <taxon>Bivalvia</taxon>
        <taxon>Autobranchia</taxon>
        <taxon>Heteroconchia</taxon>
        <taxon>Euheterodonta</taxon>
        <taxon>Imparidentia</taxon>
        <taxon>Neoheterodontei</taxon>
        <taxon>Myida</taxon>
        <taxon>Dreissenoidea</taxon>
        <taxon>Dreissenidae</taxon>
        <taxon>Dreissena</taxon>
    </lineage>
</organism>
<evidence type="ECO:0000313" key="2">
    <source>
        <dbReference type="Proteomes" id="UP000828390"/>
    </source>
</evidence>
<dbReference type="EMBL" id="JAIWYP010000012">
    <property type="protein sequence ID" value="KAH3727890.1"/>
    <property type="molecule type" value="Genomic_DNA"/>
</dbReference>
<gene>
    <name evidence="1" type="ORF">DPMN_053836</name>
</gene>
<reference evidence="1" key="1">
    <citation type="journal article" date="2019" name="bioRxiv">
        <title>The Genome of the Zebra Mussel, Dreissena polymorpha: A Resource for Invasive Species Research.</title>
        <authorList>
            <person name="McCartney M.A."/>
            <person name="Auch B."/>
            <person name="Kono T."/>
            <person name="Mallez S."/>
            <person name="Zhang Y."/>
            <person name="Obille A."/>
            <person name="Becker A."/>
            <person name="Abrahante J.E."/>
            <person name="Garbe J."/>
            <person name="Badalamenti J.P."/>
            <person name="Herman A."/>
            <person name="Mangelson H."/>
            <person name="Liachko I."/>
            <person name="Sullivan S."/>
            <person name="Sone E.D."/>
            <person name="Koren S."/>
            <person name="Silverstein K.A.T."/>
            <person name="Beckman K.B."/>
            <person name="Gohl D.M."/>
        </authorList>
    </citation>
    <scope>NUCLEOTIDE SEQUENCE</scope>
    <source>
        <strain evidence="1">Duluth1</strain>
        <tissue evidence="1">Whole animal</tissue>
    </source>
</reference>
<reference evidence="1" key="2">
    <citation type="submission" date="2020-11" db="EMBL/GenBank/DDBJ databases">
        <authorList>
            <person name="McCartney M.A."/>
            <person name="Auch B."/>
            <person name="Kono T."/>
            <person name="Mallez S."/>
            <person name="Becker A."/>
            <person name="Gohl D.M."/>
            <person name="Silverstein K.A.T."/>
            <person name="Koren S."/>
            <person name="Bechman K.B."/>
            <person name="Herman A."/>
            <person name="Abrahante J.E."/>
            <person name="Garbe J."/>
        </authorList>
    </citation>
    <scope>NUCLEOTIDE SEQUENCE</scope>
    <source>
        <strain evidence="1">Duluth1</strain>
        <tissue evidence="1">Whole animal</tissue>
    </source>
</reference>
<keyword evidence="2" id="KW-1185">Reference proteome</keyword>
<protein>
    <submittedName>
        <fullName evidence="1">Uncharacterized protein</fullName>
    </submittedName>
</protein>
<sequence>MMVPSALSSTVHFEDCAELSYWDYRTKVLVLASIPRGAARNYYISLSESERRDYETLTSRLFQRFGSSKHQNLW</sequence>
<proteinExistence type="predicted"/>
<dbReference type="Proteomes" id="UP000828390">
    <property type="component" value="Unassembled WGS sequence"/>
</dbReference>
<name>A0A9D4CM47_DREPO</name>
<dbReference type="AlphaFoldDB" id="A0A9D4CM47"/>
<comment type="caution">
    <text evidence="1">The sequence shown here is derived from an EMBL/GenBank/DDBJ whole genome shotgun (WGS) entry which is preliminary data.</text>
</comment>
<accession>A0A9D4CM47</accession>
<evidence type="ECO:0000313" key="1">
    <source>
        <dbReference type="EMBL" id="KAH3727890.1"/>
    </source>
</evidence>